<sequence>MYIQYMRIKNYRNFEDVEMTFHRRANYLVGENAIGKSGFLRLLSLLSGGAVITEQDYRDAAKPIVIYCSLRLLENETEYFADSPAHHRQEIIIRLEKRVDELFPRLYDESTGERLSIDSIRRVRYVSNEPAHDCEDDVPARVYRELEELLCTYGQMDLGALTPEIKEFIRHEEEVGAYDSAYYIDIFILSHLFSREDLPRADNIKFISLVALKLLTQIYMMAKSRAVPLEHTLIVDAGGRRFLPLFVSFDEPEVHLHPYMQRGVLQYLKSILNNEDEVFTALLKGLFGIDGLRGQIFVVTHSTDSLVDDYRNIIRFYRASHSPVQAACGATFHFDGELEKHLIMHFPEVKEALYSRSVIIVEGESEYGCFRLFGETLGIPFDYYGICLINARGESSISKIRKLLRYFKIPTVSLYDADVKGNKEAEKYVFFTDEICFEMDIVKTLLQQDKRKLLNAITDSAVGEHARATADMLKKACRKLNLNYHDYPPRLLWNVNPRNTAQQEVYYFAWLYSNKGVILGRVIGQLLGRREIPPSFVRIIRAAGYLAKVTGR</sequence>
<dbReference type="AlphaFoldDB" id="U7UQI2"/>
<protein>
    <submittedName>
        <fullName evidence="3">AAA domain protein</fullName>
    </submittedName>
</protein>
<feature type="domain" description="OLD protein-like TOPRIM" evidence="2">
    <location>
        <begin position="353"/>
        <end position="418"/>
    </location>
</feature>
<dbReference type="InterPro" id="IPR051396">
    <property type="entry name" value="Bact_Antivir_Def_Nuclease"/>
</dbReference>
<evidence type="ECO:0000313" key="4">
    <source>
        <dbReference type="Proteomes" id="UP000017090"/>
    </source>
</evidence>
<accession>U7UQI2</accession>
<evidence type="ECO:0000259" key="2">
    <source>
        <dbReference type="Pfam" id="PF20469"/>
    </source>
</evidence>
<dbReference type="RefSeq" id="WP_023052972.1">
    <property type="nucleotide sequence ID" value="NZ_AWXA01000008.1"/>
</dbReference>
<dbReference type="Proteomes" id="UP000017090">
    <property type="component" value="Unassembled WGS sequence"/>
</dbReference>
<dbReference type="CDD" id="cd01026">
    <property type="entry name" value="TOPRIM_OLD"/>
    <property type="match status" value="1"/>
</dbReference>
<dbReference type="Pfam" id="PF13175">
    <property type="entry name" value="AAA_15"/>
    <property type="match status" value="1"/>
</dbReference>
<dbReference type="Pfam" id="PF20469">
    <property type="entry name" value="OLD-like_TOPRIM"/>
    <property type="match status" value="1"/>
</dbReference>
<dbReference type="InterPro" id="IPR034139">
    <property type="entry name" value="TOPRIM_OLD"/>
</dbReference>
<dbReference type="InterPro" id="IPR027417">
    <property type="entry name" value="P-loop_NTPase"/>
</dbReference>
<keyword evidence="4" id="KW-1185">Reference proteome</keyword>
<dbReference type="Gene3D" id="3.40.50.300">
    <property type="entry name" value="P-loop containing nucleotide triphosphate hydrolases"/>
    <property type="match status" value="1"/>
</dbReference>
<feature type="domain" description="Endonuclease GajA/Old nuclease/RecF-like AAA" evidence="1">
    <location>
        <begin position="1"/>
        <end position="50"/>
    </location>
</feature>
<dbReference type="PATRIC" id="fig|1111454.3.peg.419"/>
<reference evidence="3 4" key="1">
    <citation type="submission" date="2013-09" db="EMBL/GenBank/DDBJ databases">
        <authorList>
            <person name="Durkin A.S."/>
            <person name="Haft D.R."/>
            <person name="McCorrison J."/>
            <person name="Torralba M."/>
            <person name="Gillis M."/>
            <person name="Haft D.H."/>
            <person name="Methe B."/>
            <person name="Sutton G."/>
            <person name="Nelson K.E."/>
        </authorList>
    </citation>
    <scope>NUCLEOTIDE SEQUENCE [LARGE SCALE GENOMIC DNA]</scope>
    <source>
        <strain evidence="3 4">BV3C16-1</strain>
    </source>
</reference>
<dbReference type="eggNOG" id="COG1195">
    <property type="taxonomic scope" value="Bacteria"/>
</dbReference>
<dbReference type="PANTHER" id="PTHR43581:SF4">
    <property type="entry name" value="ATP_GTP PHOSPHATASE"/>
    <property type="match status" value="1"/>
</dbReference>
<evidence type="ECO:0000259" key="1">
    <source>
        <dbReference type="Pfam" id="PF13175"/>
    </source>
</evidence>
<evidence type="ECO:0000313" key="3">
    <source>
        <dbReference type="EMBL" id="ERT61682.1"/>
    </source>
</evidence>
<proteinExistence type="predicted"/>
<dbReference type="EMBL" id="AWXA01000008">
    <property type="protein sequence ID" value="ERT61682.1"/>
    <property type="molecule type" value="Genomic_DNA"/>
</dbReference>
<dbReference type="OrthoDB" id="1093370at2"/>
<gene>
    <name evidence="3" type="ORF">HMPREF1250_2087</name>
</gene>
<comment type="caution">
    <text evidence="3">The sequence shown here is derived from an EMBL/GenBank/DDBJ whole genome shotgun (WGS) entry which is preliminary data.</text>
</comment>
<dbReference type="PANTHER" id="PTHR43581">
    <property type="entry name" value="ATP/GTP PHOSPHATASE"/>
    <property type="match status" value="1"/>
</dbReference>
<dbReference type="InterPro" id="IPR041685">
    <property type="entry name" value="AAA_GajA/Old/RecF-like"/>
</dbReference>
<name>U7UQI2_9FIRM</name>
<dbReference type="SUPFAM" id="SSF52540">
    <property type="entry name" value="P-loop containing nucleoside triphosphate hydrolases"/>
    <property type="match status" value="1"/>
</dbReference>
<organism evidence="3 4">
    <name type="scientific">Megasphaera vaginalis</name>
    <name type="common">ex Srinivasan et al. 2021</name>
    <dbReference type="NCBI Taxonomy" id="1111454"/>
    <lineage>
        <taxon>Bacteria</taxon>
        <taxon>Bacillati</taxon>
        <taxon>Bacillota</taxon>
        <taxon>Negativicutes</taxon>
        <taxon>Veillonellales</taxon>
        <taxon>Veillonellaceae</taxon>
        <taxon>Megasphaera</taxon>
    </lineage>
</organism>
<dbReference type="STRING" id="1111454.HMPREF1250_2087"/>
<dbReference type="eggNOG" id="COG3593">
    <property type="taxonomic scope" value="Bacteria"/>
</dbReference>